<dbReference type="Pfam" id="PF11716">
    <property type="entry name" value="MDMPI_N"/>
    <property type="match status" value="1"/>
</dbReference>
<evidence type="ECO:0000259" key="1">
    <source>
        <dbReference type="Pfam" id="PF11716"/>
    </source>
</evidence>
<organism evidence="2 3">
    <name type="scientific">Nocardioides nanhaiensis</name>
    <dbReference type="NCBI Taxonomy" id="1476871"/>
    <lineage>
        <taxon>Bacteria</taxon>
        <taxon>Bacillati</taxon>
        <taxon>Actinomycetota</taxon>
        <taxon>Actinomycetes</taxon>
        <taxon>Propionibacteriales</taxon>
        <taxon>Nocardioidaceae</taxon>
        <taxon>Nocardioides</taxon>
    </lineage>
</organism>
<reference evidence="3" key="1">
    <citation type="journal article" date="2019" name="Int. J. Syst. Evol. Microbiol.">
        <title>The Global Catalogue of Microorganisms (GCM) 10K type strain sequencing project: providing services to taxonomists for standard genome sequencing and annotation.</title>
        <authorList>
            <consortium name="The Broad Institute Genomics Platform"/>
            <consortium name="The Broad Institute Genome Sequencing Center for Infectious Disease"/>
            <person name="Wu L."/>
            <person name="Ma J."/>
        </authorList>
    </citation>
    <scope>NUCLEOTIDE SEQUENCE [LARGE SCALE GENOMIC DNA]</scope>
    <source>
        <strain evidence="3">JCM 18127</strain>
    </source>
</reference>
<name>A0ABP8X580_9ACTN</name>
<dbReference type="SUPFAM" id="SSF109854">
    <property type="entry name" value="DinB/YfiT-like putative metalloenzymes"/>
    <property type="match status" value="1"/>
</dbReference>
<accession>A0ABP8X580</accession>
<keyword evidence="2" id="KW-0413">Isomerase</keyword>
<dbReference type="Proteomes" id="UP001500621">
    <property type="component" value="Unassembled WGS sequence"/>
</dbReference>
<dbReference type="NCBIfam" id="TIGR03083">
    <property type="entry name" value="maleylpyruvate isomerase family mycothiol-dependent enzyme"/>
    <property type="match status" value="1"/>
</dbReference>
<evidence type="ECO:0000313" key="2">
    <source>
        <dbReference type="EMBL" id="GAA4699926.1"/>
    </source>
</evidence>
<proteinExistence type="predicted"/>
<feature type="domain" description="Mycothiol-dependent maleylpyruvate isomerase metal-binding" evidence="1">
    <location>
        <begin position="20"/>
        <end position="109"/>
    </location>
</feature>
<sequence length="226" mass="23973">MPAVGPGMGENRGDVWAVVHRERRLLYDQLARVPPEAWEEPSPCPGWSVHDVVAHLVDTARTTRLGFVLGLARAGFDFDRQNARGVAAARGVTPAETLERLRAVVDRRTTPPAPLATRLVEAFVHGEDVRGPLGLVGDYPGRWVGAALELQARTGTGLGGAREHVAGLRLAADDVDLVLGEGPAVTGPVISLLCAASGRADHLEQLAGDGVPLLGHRLFQAARPPR</sequence>
<dbReference type="InterPro" id="IPR017517">
    <property type="entry name" value="Maleyloyr_isom"/>
</dbReference>
<dbReference type="GO" id="GO:0016853">
    <property type="term" value="F:isomerase activity"/>
    <property type="evidence" value="ECO:0007669"/>
    <property type="project" value="UniProtKB-KW"/>
</dbReference>
<evidence type="ECO:0000313" key="3">
    <source>
        <dbReference type="Proteomes" id="UP001500621"/>
    </source>
</evidence>
<comment type="caution">
    <text evidence="2">The sequence shown here is derived from an EMBL/GenBank/DDBJ whole genome shotgun (WGS) entry which is preliminary data.</text>
</comment>
<protein>
    <submittedName>
        <fullName evidence="2">Maleylpyruvate isomerase family mycothiol-dependent enzyme</fullName>
    </submittedName>
</protein>
<dbReference type="InterPro" id="IPR024344">
    <property type="entry name" value="MDMPI_metal-binding"/>
</dbReference>
<dbReference type="EMBL" id="BAABIM010000006">
    <property type="protein sequence ID" value="GAA4699926.1"/>
    <property type="molecule type" value="Genomic_DNA"/>
</dbReference>
<dbReference type="Gene3D" id="1.20.120.450">
    <property type="entry name" value="dinb family like domain"/>
    <property type="match status" value="1"/>
</dbReference>
<dbReference type="InterPro" id="IPR034660">
    <property type="entry name" value="DinB/YfiT-like"/>
</dbReference>
<gene>
    <name evidence="2" type="ORF">GCM10023226_43480</name>
</gene>
<keyword evidence="3" id="KW-1185">Reference proteome</keyword>